<accession>A0ABP8QZG8</accession>
<organism evidence="1 2">
    <name type="scientific">Sphingobacterium thermophilum</name>
    <dbReference type="NCBI Taxonomy" id="768534"/>
    <lineage>
        <taxon>Bacteria</taxon>
        <taxon>Pseudomonadati</taxon>
        <taxon>Bacteroidota</taxon>
        <taxon>Sphingobacteriia</taxon>
        <taxon>Sphingobacteriales</taxon>
        <taxon>Sphingobacteriaceae</taxon>
        <taxon>Sphingobacterium</taxon>
    </lineage>
</organism>
<reference evidence="2" key="1">
    <citation type="journal article" date="2019" name="Int. J. Syst. Evol. Microbiol.">
        <title>The Global Catalogue of Microorganisms (GCM) 10K type strain sequencing project: providing services to taxonomists for standard genome sequencing and annotation.</title>
        <authorList>
            <consortium name="The Broad Institute Genomics Platform"/>
            <consortium name="The Broad Institute Genome Sequencing Center for Infectious Disease"/>
            <person name="Wu L."/>
            <person name="Ma J."/>
        </authorList>
    </citation>
    <scope>NUCLEOTIDE SEQUENCE [LARGE SCALE GENOMIC DNA]</scope>
    <source>
        <strain evidence="2">JCM 17858</strain>
    </source>
</reference>
<sequence length="125" mass="13717">MIDFSDSAKEAVNIIGTALATGGNEIIKKIASDLWTNVKSLFNKKGHEKLIGAFEKNPTDLSTKEQIVIVLENELRQDENMAQNISKLIHAIKTSDGYQNFVSQIGDKNIAVTGKINNSTITINK</sequence>
<dbReference type="EMBL" id="BAABGR010000010">
    <property type="protein sequence ID" value="GAA4514127.1"/>
    <property type="molecule type" value="Genomic_DNA"/>
</dbReference>
<proteinExistence type="predicted"/>
<dbReference type="RefSeq" id="WP_345065708.1">
    <property type="nucleotide sequence ID" value="NZ_BAABGR010000010.1"/>
</dbReference>
<dbReference type="Proteomes" id="UP001500394">
    <property type="component" value="Unassembled WGS sequence"/>
</dbReference>
<protein>
    <submittedName>
        <fullName evidence="1">Uncharacterized protein</fullName>
    </submittedName>
</protein>
<comment type="caution">
    <text evidence="1">The sequence shown here is derived from an EMBL/GenBank/DDBJ whole genome shotgun (WGS) entry which is preliminary data.</text>
</comment>
<name>A0ABP8QZG8_9SPHI</name>
<evidence type="ECO:0000313" key="1">
    <source>
        <dbReference type="EMBL" id="GAA4514127.1"/>
    </source>
</evidence>
<keyword evidence="2" id="KW-1185">Reference proteome</keyword>
<evidence type="ECO:0000313" key="2">
    <source>
        <dbReference type="Proteomes" id="UP001500394"/>
    </source>
</evidence>
<gene>
    <name evidence="1" type="ORF">GCM10023173_10470</name>
</gene>